<dbReference type="EMBL" id="JBJQOH010000004">
    <property type="protein sequence ID" value="KAL3687495.1"/>
    <property type="molecule type" value="Genomic_DNA"/>
</dbReference>
<name>A0ABD3H7N0_9MARC</name>
<feature type="region of interest" description="Disordered" evidence="1">
    <location>
        <begin position="683"/>
        <end position="703"/>
    </location>
</feature>
<accession>A0ABD3H7N0</accession>
<feature type="domain" description="Reverse transcriptase zinc-binding" evidence="2">
    <location>
        <begin position="490"/>
        <end position="568"/>
    </location>
</feature>
<evidence type="ECO:0000259" key="2">
    <source>
        <dbReference type="Pfam" id="PF13966"/>
    </source>
</evidence>
<protein>
    <recommendedName>
        <fullName evidence="2">Reverse transcriptase zinc-binding domain-containing protein</fullName>
    </recommendedName>
</protein>
<feature type="region of interest" description="Disordered" evidence="1">
    <location>
        <begin position="105"/>
        <end position="161"/>
    </location>
</feature>
<sequence>MEELEDQIKTLERAQEATWRRWSRTRWIKEGEMPSKFFFSLLKAKRVRESITMLKTEDGRQLEKEEDIIKELFKYYSELFRQSHISDRDKQNRRDVLSKITKTNCTSKPATCSGTGSGGGDENHRKFTTGQSTRHRWDDSRDYSGAGGERRKGRAGNGAGVLARRGDDLEAETGWLPLAPLLFSIATQPLMVILRDREAAGKIHGLRINGQKSMLHNLFADDSGVMVRADEQDFQELQDAVRCYESISGAKLNIKKSTVIPLGLTEIPEWLTRTGCHVARKGEIIKYLGFPIGWGISEEEQNEFVLNKLTKKLGNWKFRLLSFAGRLVALKHVIRSTPVHLIACLNLQKQMFDEMEALCRMFLWGVNSEGNHKVPLVAWQEIQKTKKAGGLTMENFQAASKAMRMRQGAGCISLAEWMSWLHADPAARASEAGVLGVSLHVNSGNNVPVQDLPWAWQPRCKQYLGWNQPTRVWKAMLRDPSNTATTLNKKWNRQESGRKWAKRMYRIWNSPLQNKEKMWTWRLFQHGLPLLDRMAKWGKGDGKCKRCLRDTENMEHLITDCTESQKQWHDWQSHTRGSKLEWESPGDFIQMFDEVWKEKSWAKATALVKTTWSIWLDRNAITFTGGRNITPSKVIAAQSKFSLEALAERHKDGSNQKQEINEVVHMLEEIFAIGEQNLVESEANTQADADTNNPELTSINQQS</sequence>
<dbReference type="AlphaFoldDB" id="A0ABD3H7N0"/>
<organism evidence="3 4">
    <name type="scientific">Riccia sorocarpa</name>
    <dbReference type="NCBI Taxonomy" id="122646"/>
    <lineage>
        <taxon>Eukaryota</taxon>
        <taxon>Viridiplantae</taxon>
        <taxon>Streptophyta</taxon>
        <taxon>Embryophyta</taxon>
        <taxon>Marchantiophyta</taxon>
        <taxon>Marchantiopsida</taxon>
        <taxon>Marchantiidae</taxon>
        <taxon>Marchantiales</taxon>
        <taxon>Ricciaceae</taxon>
        <taxon>Riccia</taxon>
    </lineage>
</organism>
<evidence type="ECO:0000313" key="4">
    <source>
        <dbReference type="Proteomes" id="UP001633002"/>
    </source>
</evidence>
<reference evidence="3 4" key="1">
    <citation type="submission" date="2024-09" db="EMBL/GenBank/DDBJ databases">
        <title>Chromosome-scale assembly of Riccia sorocarpa.</title>
        <authorList>
            <person name="Paukszto L."/>
        </authorList>
    </citation>
    <scope>NUCLEOTIDE SEQUENCE [LARGE SCALE GENOMIC DNA]</scope>
    <source>
        <strain evidence="3">LP-2024</strain>
        <tissue evidence="3">Aerial parts of the thallus</tissue>
    </source>
</reference>
<gene>
    <name evidence="3" type="ORF">R1sor_013804</name>
</gene>
<dbReference type="PANTHER" id="PTHR33116:SF78">
    <property type="entry name" value="OS12G0587133 PROTEIN"/>
    <property type="match status" value="1"/>
</dbReference>
<feature type="compositionally biased region" description="Polar residues" evidence="1">
    <location>
        <begin position="105"/>
        <end position="114"/>
    </location>
</feature>
<proteinExistence type="predicted"/>
<comment type="caution">
    <text evidence="3">The sequence shown here is derived from an EMBL/GenBank/DDBJ whole genome shotgun (WGS) entry which is preliminary data.</text>
</comment>
<dbReference type="PANTHER" id="PTHR33116">
    <property type="entry name" value="REVERSE TRANSCRIPTASE ZINC-BINDING DOMAIN-CONTAINING PROTEIN-RELATED-RELATED"/>
    <property type="match status" value="1"/>
</dbReference>
<evidence type="ECO:0000313" key="3">
    <source>
        <dbReference type="EMBL" id="KAL3687495.1"/>
    </source>
</evidence>
<keyword evidence="4" id="KW-1185">Reference proteome</keyword>
<dbReference type="Proteomes" id="UP001633002">
    <property type="component" value="Unassembled WGS sequence"/>
</dbReference>
<dbReference type="Pfam" id="PF13966">
    <property type="entry name" value="zf-RVT"/>
    <property type="match status" value="1"/>
</dbReference>
<evidence type="ECO:0000256" key="1">
    <source>
        <dbReference type="SAM" id="MobiDB-lite"/>
    </source>
</evidence>
<dbReference type="InterPro" id="IPR026960">
    <property type="entry name" value="RVT-Znf"/>
</dbReference>